<dbReference type="PANTHER" id="PTHR31088:SF6">
    <property type="entry name" value="PHAGE SHOCK PROTEIN A"/>
    <property type="match status" value="1"/>
</dbReference>
<dbReference type="OrthoDB" id="9779630at2"/>
<dbReference type="Proteomes" id="UP000247476">
    <property type="component" value="Unassembled WGS sequence"/>
</dbReference>
<comment type="caution">
    <text evidence="3">The sequence shown here is derived from an EMBL/GenBank/DDBJ whole genome shotgun (WGS) entry which is preliminary data.</text>
</comment>
<evidence type="ECO:0000256" key="1">
    <source>
        <dbReference type="ARBA" id="ARBA00043985"/>
    </source>
</evidence>
<dbReference type="PANTHER" id="PTHR31088">
    <property type="entry name" value="MEMBRANE-ASSOCIATED PROTEIN VIPP1, CHLOROPLASTIC"/>
    <property type="match status" value="1"/>
</dbReference>
<evidence type="ECO:0000256" key="2">
    <source>
        <dbReference type="SAM" id="Coils"/>
    </source>
</evidence>
<dbReference type="RefSeq" id="WP_110843344.1">
    <property type="nucleotide sequence ID" value="NZ_QJVJ01000016.1"/>
</dbReference>
<dbReference type="InterPro" id="IPR007157">
    <property type="entry name" value="PspA_VIPP1"/>
</dbReference>
<evidence type="ECO:0000313" key="3">
    <source>
        <dbReference type="EMBL" id="PYI50884.1"/>
    </source>
</evidence>
<proteinExistence type="inferred from homology"/>
<dbReference type="Pfam" id="PF04012">
    <property type="entry name" value="PspA_IM30"/>
    <property type="match status" value="1"/>
</dbReference>
<gene>
    <name evidence="3" type="ORF">DLM86_27855</name>
</gene>
<accession>A0A2V5JZW1</accession>
<dbReference type="EMBL" id="QJVJ01000016">
    <property type="protein sequence ID" value="PYI50884.1"/>
    <property type="molecule type" value="Genomic_DNA"/>
</dbReference>
<keyword evidence="4" id="KW-1185">Reference proteome</keyword>
<keyword evidence="2" id="KW-0175">Coiled coil</keyword>
<dbReference type="AlphaFoldDB" id="A0A2V5JZW1"/>
<reference evidence="3 4" key="1">
    <citation type="submission" date="2018-05" db="EMBL/GenBank/DDBJ databases">
        <title>Paenibacillus flagellatus sp. nov., isolated from selenium mineral soil.</title>
        <authorList>
            <person name="Dai X."/>
        </authorList>
    </citation>
    <scope>NUCLEOTIDE SEQUENCE [LARGE SCALE GENOMIC DNA]</scope>
    <source>
        <strain evidence="3 4">DXL2</strain>
    </source>
</reference>
<comment type="similarity">
    <text evidence="1">Belongs to the PspA/Vipp/IM30 family.</text>
</comment>
<protein>
    <submittedName>
        <fullName evidence="3">Phage shock protein A</fullName>
    </submittedName>
</protein>
<organism evidence="3 4">
    <name type="scientific">Paenibacillus flagellatus</name>
    <dbReference type="NCBI Taxonomy" id="2211139"/>
    <lineage>
        <taxon>Bacteria</taxon>
        <taxon>Bacillati</taxon>
        <taxon>Bacillota</taxon>
        <taxon>Bacilli</taxon>
        <taxon>Bacillales</taxon>
        <taxon>Paenibacillaceae</taxon>
        <taxon>Paenibacillus</taxon>
    </lineage>
</organism>
<feature type="coiled-coil region" evidence="2">
    <location>
        <begin position="26"/>
        <end position="93"/>
    </location>
</feature>
<sequence length="230" mass="26069">MGVFKRIKDMTKASVHELLDKVEDPVVMLNQYIRDMEEEIAQAEVTVARQIANERKLLERLNESVRLSADREAKAAEALKNGHEALARQALEEKLYYDQKTVEYSDMHTQSKGQADELMSQLHAMKDEFYKMRNKRNELASRAELAKAKKQMAQVTTTNSIESGNASRGFQRMEEKIIQLEVEAEIARTPYVPASALQSVKTIDAAKQQKIDEQLLALKEKLSVNSAAAE</sequence>
<evidence type="ECO:0000313" key="4">
    <source>
        <dbReference type="Proteomes" id="UP000247476"/>
    </source>
</evidence>
<name>A0A2V5JZW1_9BACL</name>